<keyword evidence="2" id="KW-1185">Reference proteome</keyword>
<name>A0AC61YCR7_9FLAO</name>
<protein>
    <submittedName>
        <fullName evidence="1">Uncharacterized protein</fullName>
    </submittedName>
</protein>
<dbReference type="Proteomes" id="UP000356253">
    <property type="component" value="Unassembled WGS sequence"/>
</dbReference>
<reference evidence="1" key="1">
    <citation type="submission" date="2019-09" db="EMBL/GenBank/DDBJ databases">
        <authorList>
            <person name="Rodrigo-Torres L."/>
            <person name="Arahal R. D."/>
            <person name="Lucena T."/>
        </authorList>
    </citation>
    <scope>NUCLEOTIDE SEQUENCE</scope>
    <source>
        <strain evidence="1">ISS653</strain>
    </source>
</reference>
<sequence>MKLKINFEVVFHILSDLGNQVNPIHKDFFKEIFAYIPFVPIEFAHYLLMEIITF</sequence>
<evidence type="ECO:0000313" key="1">
    <source>
        <dbReference type="EMBL" id="VVV01220.1"/>
    </source>
</evidence>
<comment type="caution">
    <text evidence="1">The sequence shown here is derived from an EMBL/GenBank/DDBJ whole genome shotgun (WGS) entry which is preliminary data.</text>
</comment>
<proteinExistence type="predicted"/>
<organism evidence="1 2">
    <name type="scientific">Mesonia oceanica</name>
    <dbReference type="NCBI Taxonomy" id="2687242"/>
    <lineage>
        <taxon>Bacteria</taxon>
        <taxon>Pseudomonadati</taxon>
        <taxon>Bacteroidota</taxon>
        <taxon>Flavobacteriia</taxon>
        <taxon>Flavobacteriales</taxon>
        <taxon>Flavobacteriaceae</taxon>
        <taxon>Mesonia</taxon>
    </lineage>
</organism>
<gene>
    <name evidence="1" type="ORF">FVB9532_02505</name>
</gene>
<dbReference type="EMBL" id="CABVMM010000009">
    <property type="protein sequence ID" value="VVV01220.1"/>
    <property type="molecule type" value="Genomic_DNA"/>
</dbReference>
<accession>A0AC61YCR7</accession>
<evidence type="ECO:0000313" key="2">
    <source>
        <dbReference type="Proteomes" id="UP000356253"/>
    </source>
</evidence>